<comment type="caution">
    <text evidence="1">The sequence shown here is derived from an EMBL/GenBank/DDBJ whole genome shotgun (WGS) entry which is preliminary data.</text>
</comment>
<accession>A0ABS4IZ10</accession>
<protein>
    <submittedName>
        <fullName evidence="1">Uncharacterized protein</fullName>
    </submittedName>
</protein>
<proteinExistence type="predicted"/>
<keyword evidence="2" id="KW-1185">Reference proteome</keyword>
<gene>
    <name evidence="1" type="ORF">J2Z66_004386</name>
</gene>
<dbReference type="Proteomes" id="UP001519287">
    <property type="component" value="Unassembled WGS sequence"/>
</dbReference>
<organism evidence="1 2">
    <name type="scientific">Paenibacillus eucommiae</name>
    <dbReference type="NCBI Taxonomy" id="1355755"/>
    <lineage>
        <taxon>Bacteria</taxon>
        <taxon>Bacillati</taxon>
        <taxon>Bacillota</taxon>
        <taxon>Bacilli</taxon>
        <taxon>Bacillales</taxon>
        <taxon>Paenibacillaceae</taxon>
        <taxon>Paenibacillus</taxon>
    </lineage>
</organism>
<evidence type="ECO:0000313" key="2">
    <source>
        <dbReference type="Proteomes" id="UP001519287"/>
    </source>
</evidence>
<name>A0ABS4IZ10_9BACL</name>
<dbReference type="EMBL" id="JAGGLB010000015">
    <property type="protein sequence ID" value="MBP1992773.1"/>
    <property type="molecule type" value="Genomic_DNA"/>
</dbReference>
<evidence type="ECO:0000313" key="1">
    <source>
        <dbReference type="EMBL" id="MBP1992773.1"/>
    </source>
</evidence>
<sequence length="34" mass="3910">MQNLLVGIPDFKAIAQLMKNRAGFYPWLTEGSWL</sequence>
<reference evidence="1 2" key="1">
    <citation type="submission" date="2021-03" db="EMBL/GenBank/DDBJ databases">
        <title>Genomic Encyclopedia of Type Strains, Phase IV (KMG-IV): sequencing the most valuable type-strain genomes for metagenomic binning, comparative biology and taxonomic classification.</title>
        <authorList>
            <person name="Goeker M."/>
        </authorList>
    </citation>
    <scope>NUCLEOTIDE SEQUENCE [LARGE SCALE GENOMIC DNA]</scope>
    <source>
        <strain evidence="1 2">DSM 26048</strain>
    </source>
</reference>